<evidence type="ECO:0000256" key="1">
    <source>
        <dbReference type="SAM" id="Phobius"/>
    </source>
</evidence>
<dbReference type="InterPro" id="IPR010721">
    <property type="entry name" value="UstE-like"/>
</dbReference>
<dbReference type="Gene3D" id="1.20.120.1630">
    <property type="match status" value="1"/>
</dbReference>
<dbReference type="Proteomes" id="UP000011014">
    <property type="component" value="Unassembled WGS sequence"/>
</dbReference>
<feature type="transmembrane region" description="Helical" evidence="1">
    <location>
        <begin position="181"/>
        <end position="214"/>
    </location>
</feature>
<proteinExistence type="predicted"/>
<dbReference type="PANTHER" id="PTHR32251:SF17">
    <property type="entry name" value="STEROID 5-ALPHA REDUCTASE C-TERMINAL DOMAIN-CONTAINING PROTEIN"/>
    <property type="match status" value="1"/>
</dbReference>
<dbReference type="PANTHER" id="PTHR32251">
    <property type="entry name" value="3-OXO-5-ALPHA-STEROID 4-DEHYDROGENASE"/>
    <property type="match status" value="1"/>
</dbReference>
<keyword evidence="1" id="KW-0472">Membrane</keyword>
<feature type="transmembrane region" description="Helical" evidence="1">
    <location>
        <begin position="96"/>
        <end position="118"/>
    </location>
</feature>
<evidence type="ECO:0000313" key="2">
    <source>
        <dbReference type="EMBL" id="CBY40294.1"/>
    </source>
</evidence>
<feature type="transmembrane region" description="Helical" evidence="1">
    <location>
        <begin position="125"/>
        <end position="146"/>
    </location>
</feature>
<dbReference type="PROSITE" id="PS50244">
    <property type="entry name" value="S5A_REDUCTASE"/>
    <property type="match status" value="1"/>
</dbReference>
<keyword evidence="1" id="KW-0812">Transmembrane</keyword>
<feature type="transmembrane region" description="Helical" evidence="1">
    <location>
        <begin position="7"/>
        <end position="25"/>
    </location>
</feature>
<dbReference type="Pfam" id="PF06966">
    <property type="entry name" value="DUF1295"/>
    <property type="match status" value="1"/>
</dbReference>
<dbReference type="AlphaFoldDB" id="E4YXW1"/>
<protein>
    <submittedName>
        <fullName evidence="2">Uncharacterized protein</fullName>
    </submittedName>
</protein>
<reference evidence="2" key="1">
    <citation type="journal article" date="2010" name="Science">
        <title>Plasticity of animal genome architecture unmasked by rapid evolution of a pelagic tunicate.</title>
        <authorList>
            <person name="Denoeud F."/>
            <person name="Henriet S."/>
            <person name="Mungpakdee S."/>
            <person name="Aury J.M."/>
            <person name="Da Silva C."/>
            <person name="Brinkmann H."/>
            <person name="Mikhaleva J."/>
            <person name="Olsen L.C."/>
            <person name="Jubin C."/>
            <person name="Canestro C."/>
            <person name="Bouquet J.M."/>
            <person name="Danks G."/>
            <person name="Poulain J."/>
            <person name="Campsteijn C."/>
            <person name="Adamski M."/>
            <person name="Cross I."/>
            <person name="Yadetie F."/>
            <person name="Muffato M."/>
            <person name="Louis A."/>
            <person name="Butcher S."/>
            <person name="Tsagkogeorga G."/>
            <person name="Konrad A."/>
            <person name="Singh S."/>
            <person name="Jensen M.F."/>
            <person name="Cong E.H."/>
            <person name="Eikeseth-Otteraa H."/>
            <person name="Noel B."/>
            <person name="Anthouard V."/>
            <person name="Porcel B.M."/>
            <person name="Kachouri-Lafond R."/>
            <person name="Nishino A."/>
            <person name="Ugolini M."/>
            <person name="Chourrout P."/>
            <person name="Nishida H."/>
            <person name="Aasland R."/>
            <person name="Huzurbazar S."/>
            <person name="Westhof E."/>
            <person name="Delsuc F."/>
            <person name="Lehrach H."/>
            <person name="Reinhardt R."/>
            <person name="Weissenbach J."/>
            <person name="Roy S.W."/>
            <person name="Artiguenave F."/>
            <person name="Postlethwait J.H."/>
            <person name="Manak J.R."/>
            <person name="Thompson E.M."/>
            <person name="Jaillon O."/>
            <person name="Du Pasquier L."/>
            <person name="Boudinot P."/>
            <person name="Liberles D.A."/>
            <person name="Volff J.N."/>
            <person name="Philippe H."/>
            <person name="Lenhard B."/>
            <person name="Roest Crollius H."/>
            <person name="Wincker P."/>
            <person name="Chourrout D."/>
        </authorList>
    </citation>
    <scope>NUCLEOTIDE SEQUENCE [LARGE SCALE GENOMIC DNA]</scope>
</reference>
<sequence>MEILMRVFLLDVSINFVGWCISAAAKTHKNYDLVGSISYLLCTAVSLFHSERNLVQKVQSLLIIVWALRLGIYLFSRALKRGDARMKKYDDKPILFLIPFFLQILWVFIMSSPTYLLNRTSSPELIFSVYFGWTIWGIGFLIEALADHQKSVFLDDEANAGKFIKTGLWSITRHPNYFGEIMLWTGLFISAAGSFTSFIEYLSIFSIAFIYLLLRYVSGIPLLEKNGEKRWGHQPDYQKYCSTVPILTPFISIYK</sequence>
<organism evidence="2">
    <name type="scientific">Oikopleura dioica</name>
    <name type="common">Tunicate</name>
    <dbReference type="NCBI Taxonomy" id="34765"/>
    <lineage>
        <taxon>Eukaryota</taxon>
        <taxon>Metazoa</taxon>
        <taxon>Chordata</taxon>
        <taxon>Tunicata</taxon>
        <taxon>Appendicularia</taxon>
        <taxon>Copelata</taxon>
        <taxon>Oikopleuridae</taxon>
        <taxon>Oikopleura</taxon>
    </lineage>
</organism>
<dbReference type="GO" id="GO:0016020">
    <property type="term" value="C:membrane"/>
    <property type="evidence" value="ECO:0007669"/>
    <property type="project" value="TreeGrafter"/>
</dbReference>
<feature type="transmembrane region" description="Helical" evidence="1">
    <location>
        <begin position="60"/>
        <end position="76"/>
    </location>
</feature>
<gene>
    <name evidence="2" type="ORF">GSOID_T00022284001</name>
</gene>
<keyword evidence="1" id="KW-1133">Transmembrane helix</keyword>
<accession>E4YXW1</accession>
<dbReference type="EMBL" id="FN655860">
    <property type="protein sequence ID" value="CBY40294.1"/>
    <property type="molecule type" value="Genomic_DNA"/>
</dbReference>
<name>E4YXW1_OIKDI</name>